<dbReference type="PROSITE" id="PS50983">
    <property type="entry name" value="FE_B12_PBP"/>
    <property type="match status" value="1"/>
</dbReference>
<name>A0A7L4YPU7_9ACTN</name>
<organism evidence="7 8">
    <name type="scientific">Epidermidibacterium keratini</name>
    <dbReference type="NCBI Taxonomy" id="1891644"/>
    <lineage>
        <taxon>Bacteria</taxon>
        <taxon>Bacillati</taxon>
        <taxon>Actinomycetota</taxon>
        <taxon>Actinomycetes</taxon>
        <taxon>Sporichthyales</taxon>
        <taxon>Sporichthyaceae</taxon>
        <taxon>Epidermidibacterium</taxon>
    </lineage>
</organism>
<accession>A0A7L4YPU7</accession>
<dbReference type="Gene3D" id="3.40.50.1980">
    <property type="entry name" value="Nitrogenase molybdenum iron protein domain"/>
    <property type="match status" value="2"/>
</dbReference>
<dbReference type="RefSeq" id="WP_159545677.1">
    <property type="nucleotide sequence ID" value="NZ_CP047156.1"/>
</dbReference>
<evidence type="ECO:0000256" key="5">
    <source>
        <dbReference type="SAM" id="SignalP"/>
    </source>
</evidence>
<evidence type="ECO:0000256" key="3">
    <source>
        <dbReference type="ARBA" id="ARBA00022448"/>
    </source>
</evidence>
<proteinExistence type="inferred from homology"/>
<dbReference type="InParanoid" id="A0A7L4YPU7"/>
<dbReference type="PANTHER" id="PTHR30532">
    <property type="entry name" value="IRON III DICITRATE-BINDING PERIPLASMIC PROTEIN"/>
    <property type="match status" value="1"/>
</dbReference>
<sequence>MSRRIAAIVAMFATATVIAGCSSTPASEGDGDVAPGYPITIETAKGEITIPDKPKRVVVTNGIPLDPLLALGIEPVAVDVAGGVEAFPWLADDLDPSLIDDALVGDDFKANPEAIATYEPDLIVAIENEVKDKAIYDQLASIAPVVTGLDANDSWDVRLAMMGEAVGESEKAAELDKQIRNDAATLVEQAPGLTDATYQWVRYEADGNLIMGNGSVLELFGLAPGDGQDNTMNSGASISQENLDQLNADVVGIWCRAECAPLTADPRFASLPAVQSDLLIWPDLPLATAMNSPGPLAIPYVMEQIGPQLTAGAAQLTG</sequence>
<evidence type="ECO:0000256" key="4">
    <source>
        <dbReference type="ARBA" id="ARBA00022729"/>
    </source>
</evidence>
<protein>
    <submittedName>
        <fullName evidence="7">ABC transporter substrate-binding protein</fullName>
    </submittedName>
</protein>
<keyword evidence="8" id="KW-1185">Reference proteome</keyword>
<dbReference type="KEGG" id="eke:EK0264_11335"/>
<gene>
    <name evidence="7" type="ORF">EK0264_11335</name>
</gene>
<evidence type="ECO:0000313" key="7">
    <source>
        <dbReference type="EMBL" id="QHC00819.1"/>
    </source>
</evidence>
<dbReference type="EMBL" id="CP047156">
    <property type="protein sequence ID" value="QHC00819.1"/>
    <property type="molecule type" value="Genomic_DNA"/>
</dbReference>
<dbReference type="OrthoDB" id="1846031at2"/>
<dbReference type="GO" id="GO:1901678">
    <property type="term" value="P:iron coordination entity transport"/>
    <property type="evidence" value="ECO:0007669"/>
    <property type="project" value="UniProtKB-ARBA"/>
</dbReference>
<dbReference type="SUPFAM" id="SSF53807">
    <property type="entry name" value="Helical backbone' metal receptor"/>
    <property type="match status" value="1"/>
</dbReference>
<evidence type="ECO:0000256" key="2">
    <source>
        <dbReference type="ARBA" id="ARBA00008814"/>
    </source>
</evidence>
<dbReference type="PANTHER" id="PTHR30532:SF1">
    <property type="entry name" value="IRON(3+)-HYDROXAMATE-BINDING PROTEIN FHUD"/>
    <property type="match status" value="1"/>
</dbReference>
<dbReference type="Pfam" id="PF01497">
    <property type="entry name" value="Peripla_BP_2"/>
    <property type="match status" value="1"/>
</dbReference>
<evidence type="ECO:0000313" key="8">
    <source>
        <dbReference type="Proteomes" id="UP000463857"/>
    </source>
</evidence>
<dbReference type="Proteomes" id="UP000463857">
    <property type="component" value="Chromosome"/>
</dbReference>
<dbReference type="PROSITE" id="PS51257">
    <property type="entry name" value="PROKAR_LIPOPROTEIN"/>
    <property type="match status" value="1"/>
</dbReference>
<feature type="chain" id="PRO_5038445735" evidence="5">
    <location>
        <begin position="20"/>
        <end position="318"/>
    </location>
</feature>
<feature type="domain" description="Fe/B12 periplasmic-binding" evidence="6">
    <location>
        <begin position="56"/>
        <end position="313"/>
    </location>
</feature>
<feature type="signal peptide" evidence="5">
    <location>
        <begin position="1"/>
        <end position="19"/>
    </location>
</feature>
<comment type="subcellular location">
    <subcellularLocation>
        <location evidence="1">Cell envelope</location>
    </subcellularLocation>
</comment>
<evidence type="ECO:0000256" key="1">
    <source>
        <dbReference type="ARBA" id="ARBA00004196"/>
    </source>
</evidence>
<evidence type="ECO:0000259" key="6">
    <source>
        <dbReference type="PROSITE" id="PS50983"/>
    </source>
</evidence>
<keyword evidence="3" id="KW-0813">Transport</keyword>
<keyword evidence="4 5" id="KW-0732">Signal</keyword>
<reference evidence="7 8" key="1">
    <citation type="journal article" date="2018" name="Int. J. Syst. Evol. Microbiol.">
        <title>Epidermidibacterium keratini gen. nov., sp. nov., a member of the family Sporichthyaceae, isolated from keratin epidermis.</title>
        <authorList>
            <person name="Lee D.G."/>
            <person name="Trujillo M.E."/>
            <person name="Kang S."/>
            <person name="Nam J.J."/>
            <person name="Kim Y.J."/>
        </authorList>
    </citation>
    <scope>NUCLEOTIDE SEQUENCE [LARGE SCALE GENOMIC DNA]</scope>
    <source>
        <strain evidence="7 8">EPI-7</strain>
    </source>
</reference>
<dbReference type="InterPro" id="IPR002491">
    <property type="entry name" value="ABC_transptr_periplasmic_BD"/>
</dbReference>
<dbReference type="AlphaFoldDB" id="A0A7L4YPU7"/>
<dbReference type="GO" id="GO:0030288">
    <property type="term" value="C:outer membrane-bounded periplasmic space"/>
    <property type="evidence" value="ECO:0007669"/>
    <property type="project" value="TreeGrafter"/>
</dbReference>
<dbReference type="InterPro" id="IPR051313">
    <property type="entry name" value="Bact_iron-sidero_bind"/>
</dbReference>
<comment type="similarity">
    <text evidence="2">Belongs to the bacterial solute-binding protein 8 family.</text>
</comment>